<dbReference type="EMBL" id="JBHMCG010000153">
    <property type="protein sequence ID" value="MFB9577713.1"/>
    <property type="molecule type" value="Genomic_DNA"/>
</dbReference>
<accession>A0ABV5RIT5</accession>
<evidence type="ECO:0000313" key="2">
    <source>
        <dbReference type="Proteomes" id="UP001589710"/>
    </source>
</evidence>
<keyword evidence="2" id="KW-1185">Reference proteome</keyword>
<evidence type="ECO:0000313" key="1">
    <source>
        <dbReference type="EMBL" id="MFB9577713.1"/>
    </source>
</evidence>
<protein>
    <submittedName>
        <fullName evidence="1">Uncharacterized protein</fullName>
    </submittedName>
</protein>
<proteinExistence type="predicted"/>
<name>A0ABV5RIT5_9ACTN</name>
<comment type="caution">
    <text evidence="1">The sequence shown here is derived from an EMBL/GenBank/DDBJ whole genome shotgun (WGS) entry which is preliminary data.</text>
</comment>
<sequence length="59" mass="6354">MDYNEGAPSTSAECACEAERLLNQADRSNNAGVMERRIAAAAVWANISIPAAQRETTEQ</sequence>
<organism evidence="1 2">
    <name type="scientific">Streptomyces yanii</name>
    <dbReference type="NCBI Taxonomy" id="78510"/>
    <lineage>
        <taxon>Bacteria</taxon>
        <taxon>Bacillati</taxon>
        <taxon>Actinomycetota</taxon>
        <taxon>Actinomycetes</taxon>
        <taxon>Kitasatosporales</taxon>
        <taxon>Streptomycetaceae</taxon>
        <taxon>Streptomyces</taxon>
    </lineage>
</organism>
<reference evidence="1 2" key="1">
    <citation type="submission" date="2024-09" db="EMBL/GenBank/DDBJ databases">
        <authorList>
            <person name="Sun Q."/>
            <person name="Mori K."/>
        </authorList>
    </citation>
    <scope>NUCLEOTIDE SEQUENCE [LARGE SCALE GENOMIC DNA]</scope>
    <source>
        <strain evidence="1 2">JCM 3331</strain>
    </source>
</reference>
<dbReference type="Proteomes" id="UP001589710">
    <property type="component" value="Unassembled WGS sequence"/>
</dbReference>
<dbReference type="RefSeq" id="WP_345515450.1">
    <property type="nucleotide sequence ID" value="NZ_BAAAXD010000031.1"/>
</dbReference>
<gene>
    <name evidence="1" type="ORF">ACFFTL_36905</name>
</gene>